<evidence type="ECO:0000313" key="2">
    <source>
        <dbReference type="Proteomes" id="UP000263268"/>
    </source>
</evidence>
<dbReference type="AlphaFoldDB" id="A0A3D6BRK9"/>
<dbReference type="Proteomes" id="UP000263268">
    <property type="component" value="Unassembled WGS sequence"/>
</dbReference>
<gene>
    <name evidence="1" type="ORF">DHV22_09935</name>
</gene>
<organism evidence="1 2">
    <name type="scientific">Xanthomarina gelatinilytica</name>
    <dbReference type="NCBI Taxonomy" id="1137281"/>
    <lineage>
        <taxon>Bacteria</taxon>
        <taxon>Pseudomonadati</taxon>
        <taxon>Bacteroidota</taxon>
        <taxon>Flavobacteriia</taxon>
        <taxon>Flavobacteriales</taxon>
        <taxon>Flavobacteriaceae</taxon>
        <taxon>Xanthomarina</taxon>
    </lineage>
</organism>
<feature type="non-terminal residue" evidence="1">
    <location>
        <position position="200"/>
    </location>
</feature>
<dbReference type="EMBL" id="DPRK01000158">
    <property type="protein sequence ID" value="HCY81882.1"/>
    <property type="molecule type" value="Genomic_DNA"/>
</dbReference>
<evidence type="ECO:0000313" key="1">
    <source>
        <dbReference type="EMBL" id="HCY81882.1"/>
    </source>
</evidence>
<comment type="caution">
    <text evidence="1">The sequence shown here is derived from an EMBL/GenBank/DDBJ whole genome shotgun (WGS) entry which is preliminary data.</text>
</comment>
<feature type="non-terminal residue" evidence="1">
    <location>
        <position position="1"/>
    </location>
</feature>
<proteinExistence type="predicted"/>
<reference evidence="1 2" key="1">
    <citation type="journal article" date="2018" name="Nat. Biotechnol.">
        <title>A standardized bacterial taxonomy based on genome phylogeny substantially revises the tree of life.</title>
        <authorList>
            <person name="Parks D.H."/>
            <person name="Chuvochina M."/>
            <person name="Waite D.W."/>
            <person name="Rinke C."/>
            <person name="Skarshewski A."/>
            <person name="Chaumeil P.A."/>
            <person name="Hugenholtz P."/>
        </authorList>
    </citation>
    <scope>NUCLEOTIDE SEQUENCE [LARGE SCALE GENOMIC DNA]</scope>
    <source>
        <strain evidence="1">UBA10227</strain>
    </source>
</reference>
<name>A0A3D6BRK9_9FLAO</name>
<accession>A0A3D6BRK9</accession>
<sequence>LIINASVLTALLKLEDARKAERLTKGGSLRGIIGTLYTDVHSFNAWLLKNHNIEHSLNTSIKRFKQQYKAFREQSYYGIIKDPEGNSKRNALKRDDATNQLLRNLFAGRTHKPNAKEVANEYEAFLAGYLDIINKETGELYNPKEYKSISARTITAFLATWDSKIATDAKRIDSNRQPLINQYLPSHKFEMPQLAGSMIS</sequence>
<protein>
    <submittedName>
        <fullName evidence="1">Uncharacterized protein</fullName>
    </submittedName>
</protein>